<organism evidence="1">
    <name type="scientific">Variovorax paradoxus</name>
    <dbReference type="NCBI Taxonomy" id="34073"/>
    <lineage>
        <taxon>Bacteria</taxon>
        <taxon>Pseudomonadati</taxon>
        <taxon>Pseudomonadota</taxon>
        <taxon>Betaproteobacteria</taxon>
        <taxon>Burkholderiales</taxon>
        <taxon>Comamonadaceae</taxon>
        <taxon>Variovorax</taxon>
    </lineage>
</organism>
<proteinExistence type="predicted"/>
<dbReference type="EMBL" id="LR743508">
    <property type="protein sequence ID" value="CAA2110548.1"/>
    <property type="molecule type" value="Genomic_DNA"/>
</dbReference>
<accession>A0A679JIZ5</accession>
<reference evidence="1" key="1">
    <citation type="submission" date="2019-12" db="EMBL/GenBank/DDBJ databases">
        <authorList>
            <person name="Cremers G."/>
        </authorList>
    </citation>
    <scope>NUCLEOTIDE SEQUENCE</scope>
    <source>
        <strain evidence="1">Vvax</strain>
    </source>
</reference>
<name>A0A679JIZ5_VARPD</name>
<gene>
    <name evidence="1" type="ORF">VVAX_06783</name>
</gene>
<dbReference type="RefSeq" id="WP_339095152.1">
    <property type="nucleotide sequence ID" value="NZ_LR743508.1"/>
</dbReference>
<sequence length="133" mass="14900">MQAREVPPDDSEDWLHFYYRNGRERVPARISRHALQTCFRSAAGESLINIYVVNSLVIDEKVRARLRAAGPHSATSTVTVDASDFEEHKRTLYADLVSSPLVEKAAQELAGRFTADELEAVALWMRRRSVAGG</sequence>
<protein>
    <submittedName>
        <fullName evidence="1">Uncharacterized protein</fullName>
    </submittedName>
</protein>
<dbReference type="AlphaFoldDB" id="A0A679JIZ5"/>
<evidence type="ECO:0000313" key="1">
    <source>
        <dbReference type="EMBL" id="CAA2110548.1"/>
    </source>
</evidence>